<dbReference type="OrthoDB" id="1441187at2"/>
<reference evidence="1 2" key="1">
    <citation type="submission" date="2019-05" db="EMBL/GenBank/DDBJ databases">
        <title>Dyadobacter AR-3-8 sp. nov., isolated from arctic soil.</title>
        <authorList>
            <person name="Chaudhary D.K."/>
        </authorList>
    </citation>
    <scope>NUCLEOTIDE SEQUENCE [LARGE SCALE GENOMIC DNA]</scope>
    <source>
        <strain evidence="1 2">AR-3-8</strain>
    </source>
</reference>
<proteinExistence type="predicted"/>
<gene>
    <name evidence="1" type="ORF">FDK13_30830</name>
</gene>
<evidence type="ECO:0000313" key="1">
    <source>
        <dbReference type="EMBL" id="TKT87060.1"/>
    </source>
</evidence>
<sequence length="100" mass="11711">MLLKNGHIIIPADIVTKWLDTDDYVNMVYYPERSQLLVAAKSKTFFEKLHKTKWMVLKDKNLQGDKTLYVREILIDNDLDDADRPLRFEIKTTGIVTIDL</sequence>
<evidence type="ECO:0000313" key="2">
    <source>
        <dbReference type="Proteomes" id="UP000304900"/>
    </source>
</evidence>
<name>A0A4U6CR93_9BACT</name>
<dbReference type="AlphaFoldDB" id="A0A4U6CR93"/>
<keyword evidence="2" id="KW-1185">Reference proteome</keyword>
<dbReference type="EMBL" id="SZVO01000021">
    <property type="protein sequence ID" value="TKT87060.1"/>
    <property type="molecule type" value="Genomic_DNA"/>
</dbReference>
<organism evidence="1 2">
    <name type="scientific">Dyadobacter frigoris</name>
    <dbReference type="NCBI Taxonomy" id="2576211"/>
    <lineage>
        <taxon>Bacteria</taxon>
        <taxon>Pseudomonadati</taxon>
        <taxon>Bacteroidota</taxon>
        <taxon>Cytophagia</taxon>
        <taxon>Cytophagales</taxon>
        <taxon>Spirosomataceae</taxon>
        <taxon>Dyadobacter</taxon>
    </lineage>
</organism>
<comment type="caution">
    <text evidence="1">The sequence shown here is derived from an EMBL/GenBank/DDBJ whole genome shotgun (WGS) entry which is preliminary data.</text>
</comment>
<dbReference type="Proteomes" id="UP000304900">
    <property type="component" value="Unassembled WGS sequence"/>
</dbReference>
<accession>A0A4U6CR93</accession>
<protein>
    <submittedName>
        <fullName evidence="1">Uncharacterized protein</fullName>
    </submittedName>
</protein>